<sequence length="73" mass="8291">MVEGDSNSKRRHQQLPRFLRTFTAQVPVTNPGTGRRSVGGLYYLPYLDRNMLLGRAVGRGRVFVFTKAQPLQL</sequence>
<reference evidence="1" key="1">
    <citation type="submission" date="2019-09" db="EMBL/GenBank/DDBJ databases">
        <title>Draft genome information of white flower Hibiscus syriacus.</title>
        <authorList>
            <person name="Kim Y.-M."/>
        </authorList>
    </citation>
    <scope>NUCLEOTIDE SEQUENCE [LARGE SCALE GENOMIC DNA]</scope>
    <source>
        <strain evidence="1">YM2019G1</strain>
    </source>
</reference>
<organism evidence="1 2">
    <name type="scientific">Hibiscus syriacus</name>
    <name type="common">Rose of Sharon</name>
    <dbReference type="NCBI Taxonomy" id="106335"/>
    <lineage>
        <taxon>Eukaryota</taxon>
        <taxon>Viridiplantae</taxon>
        <taxon>Streptophyta</taxon>
        <taxon>Embryophyta</taxon>
        <taxon>Tracheophyta</taxon>
        <taxon>Spermatophyta</taxon>
        <taxon>Magnoliopsida</taxon>
        <taxon>eudicotyledons</taxon>
        <taxon>Gunneridae</taxon>
        <taxon>Pentapetalae</taxon>
        <taxon>rosids</taxon>
        <taxon>malvids</taxon>
        <taxon>Malvales</taxon>
        <taxon>Malvaceae</taxon>
        <taxon>Malvoideae</taxon>
        <taxon>Hibiscus</taxon>
    </lineage>
</organism>
<dbReference type="EMBL" id="VEPZ02001048">
    <property type="protein sequence ID" value="KAE8697988.1"/>
    <property type="molecule type" value="Genomic_DNA"/>
</dbReference>
<dbReference type="Proteomes" id="UP000436088">
    <property type="component" value="Unassembled WGS sequence"/>
</dbReference>
<comment type="caution">
    <text evidence="1">The sequence shown here is derived from an EMBL/GenBank/DDBJ whole genome shotgun (WGS) entry which is preliminary data.</text>
</comment>
<accession>A0A6A3A1F9</accession>
<protein>
    <submittedName>
        <fullName evidence="1">Uncharacterized protein</fullName>
    </submittedName>
</protein>
<proteinExistence type="predicted"/>
<keyword evidence="2" id="KW-1185">Reference proteome</keyword>
<name>A0A6A3A1F9_HIBSY</name>
<gene>
    <name evidence="1" type="ORF">F3Y22_tig00110607pilonHSYRG00230</name>
</gene>
<dbReference type="AlphaFoldDB" id="A0A6A3A1F9"/>
<evidence type="ECO:0000313" key="2">
    <source>
        <dbReference type="Proteomes" id="UP000436088"/>
    </source>
</evidence>
<evidence type="ECO:0000313" key="1">
    <source>
        <dbReference type="EMBL" id="KAE8697988.1"/>
    </source>
</evidence>